<reference evidence="2 3" key="1">
    <citation type="submission" date="2016-10" db="EMBL/GenBank/DDBJ databases">
        <authorList>
            <person name="de Groot N.N."/>
        </authorList>
    </citation>
    <scope>NUCLEOTIDE SEQUENCE [LARGE SCALE GENOMIC DNA]</scope>
    <source>
        <strain evidence="2 3">M79</strain>
    </source>
</reference>
<evidence type="ECO:0000313" key="3">
    <source>
        <dbReference type="Proteomes" id="UP000181969"/>
    </source>
</evidence>
<keyword evidence="1" id="KW-1133">Transmembrane helix</keyword>
<gene>
    <name evidence="2" type="ORF">SAMN05216438_101421</name>
</gene>
<dbReference type="InterPro" id="IPR012507">
    <property type="entry name" value="YibE_F"/>
</dbReference>
<keyword evidence="1" id="KW-0812">Transmembrane</keyword>
<name>A0A1I4F7R0_9LACT</name>
<dbReference type="RefSeq" id="WP_074750242.1">
    <property type="nucleotide sequence ID" value="NZ_CAXVJC010000014.1"/>
</dbReference>
<keyword evidence="1" id="KW-0472">Membrane</keyword>
<dbReference type="InterPro" id="IPR014564">
    <property type="entry name" value="UCP031503_TM"/>
</dbReference>
<dbReference type="OrthoDB" id="2414035at2"/>
<dbReference type="Proteomes" id="UP000181969">
    <property type="component" value="Unassembled WGS sequence"/>
</dbReference>
<feature type="transmembrane region" description="Helical" evidence="1">
    <location>
        <begin position="178"/>
        <end position="202"/>
    </location>
</feature>
<dbReference type="PANTHER" id="PTHR41771">
    <property type="entry name" value="MEMBRANE PROTEIN-RELATED"/>
    <property type="match status" value="1"/>
</dbReference>
<dbReference type="Pfam" id="PF07907">
    <property type="entry name" value="YibE_F"/>
    <property type="match status" value="1"/>
</dbReference>
<sequence length="255" mass="28119">MNSLIVLFIILTVLLILVSGLEGIRNLVGLALNFILIFAMITLLSWGMNTFILLSVVSVLILAIAIYMSSDDNMVTNISFKTSLIVVFSLLVLAILVQHIGNLQGFAIEDTEELEELSLAIGLNFSNVAIVVMVISMLGAVAEAAMALVASLSEVVEQDEQMTLLQFKEQRFIISQQILGTAVNTLFFGLLGSSLSLILWFVRLHYSLAEIINSKLLMADMASMLLGMLGILFAIWLSGYFVEKEFEKMESEIKR</sequence>
<accession>A0A1I4F7R0</accession>
<evidence type="ECO:0000256" key="1">
    <source>
        <dbReference type="SAM" id="Phobius"/>
    </source>
</evidence>
<protein>
    <submittedName>
        <fullName evidence="2">YibE/F-like protein</fullName>
    </submittedName>
</protein>
<evidence type="ECO:0000313" key="2">
    <source>
        <dbReference type="EMBL" id="SFL12836.1"/>
    </source>
</evidence>
<dbReference type="PIRSF" id="PIRSF031503">
    <property type="entry name" value="UCP031503_mp"/>
    <property type="match status" value="1"/>
</dbReference>
<dbReference type="AlphaFoldDB" id="A0A1I4F7R0"/>
<feature type="transmembrane region" description="Helical" evidence="1">
    <location>
        <begin position="222"/>
        <end position="242"/>
    </location>
</feature>
<feature type="transmembrane region" description="Helical" evidence="1">
    <location>
        <begin position="78"/>
        <end position="97"/>
    </location>
</feature>
<proteinExistence type="predicted"/>
<dbReference type="PANTHER" id="PTHR41771:SF1">
    <property type="entry name" value="MEMBRANE PROTEIN"/>
    <property type="match status" value="1"/>
</dbReference>
<feature type="transmembrane region" description="Helical" evidence="1">
    <location>
        <begin position="117"/>
        <end position="142"/>
    </location>
</feature>
<dbReference type="EMBL" id="FOTJ01000001">
    <property type="protein sequence ID" value="SFL12836.1"/>
    <property type="molecule type" value="Genomic_DNA"/>
</dbReference>
<feature type="transmembrane region" description="Helical" evidence="1">
    <location>
        <begin position="36"/>
        <end position="66"/>
    </location>
</feature>
<organism evidence="2 3">
    <name type="scientific">Lactococcus garvieae</name>
    <dbReference type="NCBI Taxonomy" id="1363"/>
    <lineage>
        <taxon>Bacteria</taxon>
        <taxon>Bacillati</taxon>
        <taxon>Bacillota</taxon>
        <taxon>Bacilli</taxon>
        <taxon>Lactobacillales</taxon>
        <taxon>Streptococcaceae</taxon>
        <taxon>Lactococcus</taxon>
    </lineage>
</organism>